<sequence>MGGGVLADELLCPVLSYCYDVADRHLSTLVAGVRQVTLARDALDRIVARTDTDLATNTTSTTRYGFAGAGDAVSALYDTANNLIETTISLPGGVLYTKRVGTSTDVWSYPNIHGDVAATRVNGTVTAFNWDPYGNPVGNIPDNSAGTVDWGWLGQHQRTLDHPPGVNPVIEMGARVYQPDTGRFQQTDPIEDGTTTNPYGYVPDPINQYDLNGQWCMLGTIKTVGPDGKTHKKCRGRGIASAPVRYARDHWRTLAVFGGFHVAVPSSLCDGSPCGRCSNGWDRCPPRWGNVLLRGRHHWECAEAHGRRRMSRSSRRRALPYPSIDEMSEGLRFKKWILFLSIIVPIGAAIAISTYVFRWQLTKSDLISYAFVGLILAVEECVRALSRKRRRR</sequence>
<keyword evidence="1" id="KW-0472">Membrane</keyword>
<dbReference type="EMBL" id="CAFBON010000006">
    <property type="protein sequence ID" value="CAB4974154.1"/>
    <property type="molecule type" value="Genomic_DNA"/>
</dbReference>
<name>A0A6J7M979_9ZZZZ</name>
<keyword evidence="1" id="KW-1133">Transmembrane helix</keyword>
<feature type="transmembrane region" description="Helical" evidence="1">
    <location>
        <begin position="336"/>
        <end position="360"/>
    </location>
</feature>
<evidence type="ECO:0000256" key="1">
    <source>
        <dbReference type="SAM" id="Phobius"/>
    </source>
</evidence>
<dbReference type="AlphaFoldDB" id="A0A6J7M979"/>
<dbReference type="InterPro" id="IPR022385">
    <property type="entry name" value="Rhs_assc_core"/>
</dbReference>
<evidence type="ECO:0000313" key="2">
    <source>
        <dbReference type="EMBL" id="CAB4974154.1"/>
    </source>
</evidence>
<keyword evidence="1" id="KW-0812">Transmembrane</keyword>
<reference evidence="2" key="1">
    <citation type="submission" date="2020-05" db="EMBL/GenBank/DDBJ databases">
        <authorList>
            <person name="Chiriac C."/>
            <person name="Salcher M."/>
            <person name="Ghai R."/>
            <person name="Kavagutti S V."/>
        </authorList>
    </citation>
    <scope>NUCLEOTIDE SEQUENCE</scope>
</reference>
<dbReference type="Gene3D" id="2.180.10.10">
    <property type="entry name" value="RHS repeat-associated core"/>
    <property type="match status" value="1"/>
</dbReference>
<organism evidence="2">
    <name type="scientific">freshwater metagenome</name>
    <dbReference type="NCBI Taxonomy" id="449393"/>
    <lineage>
        <taxon>unclassified sequences</taxon>
        <taxon>metagenomes</taxon>
        <taxon>ecological metagenomes</taxon>
    </lineage>
</organism>
<accession>A0A6J7M979</accession>
<gene>
    <name evidence="2" type="ORF">UFOPK3954_00128</name>
</gene>
<proteinExistence type="predicted"/>
<protein>
    <submittedName>
        <fullName evidence="2">Unannotated protein</fullName>
    </submittedName>
</protein>
<dbReference type="NCBIfam" id="TIGR03696">
    <property type="entry name" value="Rhs_assc_core"/>
    <property type="match status" value="1"/>
</dbReference>